<evidence type="ECO:0000256" key="5">
    <source>
        <dbReference type="ARBA" id="ARBA00023136"/>
    </source>
</evidence>
<comment type="subcellular location">
    <subcellularLocation>
        <location evidence="1">Cell membrane</location>
        <topology evidence="1">Multi-pass membrane protein</topology>
    </subcellularLocation>
</comment>
<gene>
    <name evidence="10" type="primary">epsF</name>
    <name evidence="10" type="ORF">ACG01O_19270</name>
</gene>
<name>A0ABW7H3H4_9BURK</name>
<feature type="coiled-coil region" evidence="6">
    <location>
        <begin position="257"/>
        <end position="305"/>
    </location>
</feature>
<dbReference type="Pfam" id="PF13807">
    <property type="entry name" value="GNVR"/>
    <property type="match status" value="1"/>
</dbReference>
<dbReference type="NCBIfam" id="TIGR03017">
    <property type="entry name" value="EpsF"/>
    <property type="match status" value="1"/>
</dbReference>
<keyword evidence="6" id="KW-0175">Coiled coil</keyword>
<evidence type="ECO:0000256" key="3">
    <source>
        <dbReference type="ARBA" id="ARBA00022692"/>
    </source>
</evidence>
<protein>
    <submittedName>
        <fullName evidence="10">Chain length determinant protein EpsF</fullName>
    </submittedName>
</protein>
<proteinExistence type="predicted"/>
<keyword evidence="2" id="KW-1003">Cell membrane</keyword>
<keyword evidence="3 7" id="KW-0812">Transmembrane</keyword>
<keyword evidence="4 7" id="KW-1133">Transmembrane helix</keyword>
<evidence type="ECO:0000259" key="9">
    <source>
        <dbReference type="Pfam" id="PF13807"/>
    </source>
</evidence>
<evidence type="ECO:0000256" key="2">
    <source>
        <dbReference type="ARBA" id="ARBA00022475"/>
    </source>
</evidence>
<dbReference type="InterPro" id="IPR017468">
    <property type="entry name" value="Chain_len_reg_EpsF"/>
</dbReference>
<evidence type="ECO:0000256" key="6">
    <source>
        <dbReference type="SAM" id="Coils"/>
    </source>
</evidence>
<feature type="domain" description="Polysaccharide chain length determinant N-terminal" evidence="8">
    <location>
        <begin position="4"/>
        <end position="88"/>
    </location>
</feature>
<organism evidence="10 11">
    <name type="scientific">Pelomonas baiyunensis</name>
    <dbReference type="NCBI Taxonomy" id="3299026"/>
    <lineage>
        <taxon>Bacteria</taxon>
        <taxon>Pseudomonadati</taxon>
        <taxon>Pseudomonadota</taxon>
        <taxon>Betaproteobacteria</taxon>
        <taxon>Burkholderiales</taxon>
        <taxon>Sphaerotilaceae</taxon>
        <taxon>Roseateles</taxon>
    </lineage>
</organism>
<accession>A0ABW7H3H4</accession>
<comment type="caution">
    <text evidence="10">The sequence shown here is derived from an EMBL/GenBank/DDBJ whole genome shotgun (WGS) entry which is preliminary data.</text>
</comment>
<evidence type="ECO:0000256" key="1">
    <source>
        <dbReference type="ARBA" id="ARBA00004651"/>
    </source>
</evidence>
<keyword evidence="5 7" id="KW-0472">Membrane</keyword>
<feature type="transmembrane region" description="Helical" evidence="7">
    <location>
        <begin position="12"/>
        <end position="35"/>
    </location>
</feature>
<evidence type="ECO:0000256" key="4">
    <source>
        <dbReference type="ARBA" id="ARBA00022989"/>
    </source>
</evidence>
<evidence type="ECO:0000313" key="10">
    <source>
        <dbReference type="EMBL" id="MFG6468773.1"/>
    </source>
</evidence>
<dbReference type="InterPro" id="IPR003856">
    <property type="entry name" value="LPS_length_determ_N"/>
</dbReference>
<evidence type="ECO:0000259" key="8">
    <source>
        <dbReference type="Pfam" id="PF02706"/>
    </source>
</evidence>
<feature type="coiled-coil region" evidence="6">
    <location>
        <begin position="172"/>
        <end position="199"/>
    </location>
</feature>
<dbReference type="PANTHER" id="PTHR32309:SF13">
    <property type="entry name" value="FERRIC ENTEROBACTIN TRANSPORT PROTEIN FEPE"/>
    <property type="match status" value="1"/>
</dbReference>
<feature type="transmembrane region" description="Helical" evidence="7">
    <location>
        <begin position="401"/>
        <end position="419"/>
    </location>
</feature>
<dbReference type="Proteomes" id="UP001606303">
    <property type="component" value="Unassembled WGS sequence"/>
</dbReference>
<reference evidence="10 11" key="1">
    <citation type="submission" date="2024-08" db="EMBL/GenBank/DDBJ databases">
        <authorList>
            <person name="Lu H."/>
        </authorList>
    </citation>
    <scope>NUCLEOTIDE SEQUENCE [LARGE SCALE GENOMIC DNA]</scope>
    <source>
        <strain evidence="10 11">BYS87W</strain>
    </source>
</reference>
<evidence type="ECO:0000256" key="7">
    <source>
        <dbReference type="SAM" id="Phobius"/>
    </source>
</evidence>
<feature type="domain" description="Tyrosine-protein kinase G-rich" evidence="9">
    <location>
        <begin position="344"/>
        <end position="418"/>
    </location>
</feature>
<dbReference type="InterPro" id="IPR032807">
    <property type="entry name" value="GNVR"/>
</dbReference>
<evidence type="ECO:0000313" key="11">
    <source>
        <dbReference type="Proteomes" id="UP001606303"/>
    </source>
</evidence>
<dbReference type="InterPro" id="IPR050445">
    <property type="entry name" value="Bact_polysacc_biosynth/exp"/>
</dbReference>
<sequence length="474" mass="51975">MSFMQFWAILRARRWVAIGTFVGVVVLAVVANLVLPKTFKAEATIVIDTKPDPVALMNMPTMSSATFVATQVDIMASDRVALRVIRELKLTENEAIREQWQKGGDTVGTIEQFLVDVLQKGLEVKPSRESNVVSLSYASPNPQFSAAVANAFAQSYIQTTLELRADPAQNLKRFFDTQVKGAREALEKAQERFSGFQREKGIIATDERLDVENARLTELSSQLTQLQAISAESTSRQTEAQGSRGDRIQEVLNNPLIASLKAELSRNEARLQELSQRLGDSHPQVVEAKASIAELRSKLDSETRRITGGVQISNTINKAREGQVRASLEAQRAKVLQMKEVRDEGVVLQREVENSQRIYDSLVARLSQTGLEAQNTQSYAAVLTSAVPPTIASSPRVLRNMLLAVVVGIWLAAVLVFVMELADRRVRRPVDVVTALGLPMLGVLPAANAKRPSKYRGGVLLPPALTAPADTTGR</sequence>
<dbReference type="EMBL" id="JBIGIB010000006">
    <property type="protein sequence ID" value="MFG6468773.1"/>
    <property type="molecule type" value="Genomic_DNA"/>
</dbReference>
<dbReference type="PANTHER" id="PTHR32309">
    <property type="entry name" value="TYROSINE-PROTEIN KINASE"/>
    <property type="match status" value="1"/>
</dbReference>
<dbReference type="RefSeq" id="WP_394387032.1">
    <property type="nucleotide sequence ID" value="NZ_JBIGIB010000006.1"/>
</dbReference>
<keyword evidence="11" id="KW-1185">Reference proteome</keyword>
<dbReference type="Pfam" id="PF02706">
    <property type="entry name" value="Wzz"/>
    <property type="match status" value="1"/>
</dbReference>